<reference evidence="9 10" key="1">
    <citation type="submission" date="2019-06" db="EMBL/GenBank/DDBJ databases">
        <title>Genome Sequence of the Brown Rot Fungal Pathogen Monilinia fructicola.</title>
        <authorList>
            <person name="De Miccolis Angelini R.M."/>
            <person name="Landi L."/>
            <person name="Abate D."/>
            <person name="Pollastro S."/>
            <person name="Romanazzi G."/>
            <person name="Faretra F."/>
        </authorList>
    </citation>
    <scope>NUCLEOTIDE SEQUENCE [LARGE SCALE GENOMIC DNA]</scope>
    <source>
        <strain evidence="9 10">Mfrc123</strain>
    </source>
</reference>
<dbReference type="GO" id="GO:0005758">
    <property type="term" value="C:mitochondrial intermembrane space"/>
    <property type="evidence" value="ECO:0007669"/>
    <property type="project" value="TreeGrafter"/>
</dbReference>
<comment type="caution">
    <text evidence="9">The sequence shown here is derived from an EMBL/GenBank/DDBJ whole genome shotgun (WGS) entry which is preliminary data.</text>
</comment>
<evidence type="ECO:0000256" key="3">
    <source>
        <dbReference type="ARBA" id="ARBA00006020"/>
    </source>
</evidence>
<organism evidence="9 10">
    <name type="scientific">Monilinia fructicola</name>
    <name type="common">Brown rot fungus</name>
    <name type="synonym">Ciboria fructicola</name>
    <dbReference type="NCBI Taxonomy" id="38448"/>
    <lineage>
        <taxon>Eukaryota</taxon>
        <taxon>Fungi</taxon>
        <taxon>Dikarya</taxon>
        <taxon>Ascomycota</taxon>
        <taxon>Pezizomycotina</taxon>
        <taxon>Leotiomycetes</taxon>
        <taxon>Helotiales</taxon>
        <taxon>Sclerotiniaceae</taxon>
        <taxon>Monilinia</taxon>
    </lineage>
</organism>
<dbReference type="VEuPathDB" id="FungiDB:MFRU_031g00860"/>
<dbReference type="Pfam" id="PF13233">
    <property type="entry name" value="Complex1_LYR_2"/>
    <property type="match status" value="1"/>
</dbReference>
<evidence type="ECO:0000256" key="8">
    <source>
        <dbReference type="RuleBase" id="RU368039"/>
    </source>
</evidence>
<comment type="subcellular location">
    <subcellularLocation>
        <location evidence="2 8">Mitochondrion matrix</location>
    </subcellularLocation>
</comment>
<keyword evidence="10" id="KW-1185">Reference proteome</keyword>
<accession>A0A5M9JP96</accession>
<comment type="function">
    <text evidence="1 8">Plays an essential role in the assembly of succinate dehydrogenase (SDH), an enzyme complex (also referred to as respiratory complex II) that is a component of both the tricarboxylic acid (TCA) cycle and the mitochondrial electron transport chain, and which couples the oxidation of succinate to fumarate with the reduction of ubiquinone (coenzyme Q) to ubiquinol. Promotes maturation of the iron-sulfur protein subunit of the SDH catalytic dimer, protecting it from the deleterious effects of oxidants. May act together with SDHAF1.</text>
</comment>
<dbReference type="GO" id="GO:0006105">
    <property type="term" value="P:succinate metabolic process"/>
    <property type="evidence" value="ECO:0007669"/>
    <property type="project" value="TreeGrafter"/>
</dbReference>
<sequence>MKLSPRLLLASPSAAGTGKGFRPAPMALLPPIPLYRRLFRAHRKHLPREMRLLGDEYIKNEFRQHRDVENPVHIIGFLTEWQMYAQKLEGESWIGERMDKGKIDKMSDQQLGQLYELMQAIRKKQSDESGENPGGPEQL</sequence>
<comment type="subunit">
    <text evidence="4 8">Interacts with the iron-sulfur protein subunit within the SDH catalytic dimer.</text>
</comment>
<evidence type="ECO:0000256" key="1">
    <source>
        <dbReference type="ARBA" id="ARBA00003675"/>
    </source>
</evidence>
<evidence type="ECO:0000256" key="2">
    <source>
        <dbReference type="ARBA" id="ARBA00004305"/>
    </source>
</evidence>
<evidence type="ECO:0000313" key="9">
    <source>
        <dbReference type="EMBL" id="KAA8570470.1"/>
    </source>
</evidence>
<dbReference type="GO" id="GO:0034553">
    <property type="term" value="P:mitochondrial respiratory chain complex II assembly"/>
    <property type="evidence" value="ECO:0007669"/>
    <property type="project" value="UniProtKB-UniRule"/>
</dbReference>
<proteinExistence type="inferred from homology"/>
<keyword evidence="5" id="KW-0809">Transit peptide</keyword>
<name>A0A5M9JP96_MONFR</name>
<evidence type="ECO:0000256" key="5">
    <source>
        <dbReference type="ARBA" id="ARBA00022946"/>
    </source>
</evidence>
<evidence type="ECO:0000313" key="10">
    <source>
        <dbReference type="Proteomes" id="UP000322873"/>
    </source>
</evidence>
<dbReference type="CDD" id="cd20270">
    <property type="entry name" value="Complex1_LYR_SDHAF3_LYRM10"/>
    <property type="match status" value="1"/>
</dbReference>
<gene>
    <name evidence="9" type="ORF">EYC84_002747</name>
</gene>
<evidence type="ECO:0000256" key="7">
    <source>
        <dbReference type="ARBA" id="ARBA00023186"/>
    </source>
</evidence>
<dbReference type="GO" id="GO:0005759">
    <property type="term" value="C:mitochondrial matrix"/>
    <property type="evidence" value="ECO:0007669"/>
    <property type="project" value="UniProtKB-SubCell"/>
</dbReference>
<dbReference type="PANTHER" id="PTHR13137:SF6">
    <property type="entry name" value="SUCCINATE DEHYDROGENASE ASSEMBLY FACTOR 3, MITOCHONDRIAL"/>
    <property type="match status" value="1"/>
</dbReference>
<dbReference type="PANTHER" id="PTHR13137">
    <property type="entry name" value="DC11 ACN9 HOMOLOG"/>
    <property type="match status" value="1"/>
</dbReference>
<dbReference type="EMBL" id="VICG01000007">
    <property type="protein sequence ID" value="KAA8570470.1"/>
    <property type="molecule type" value="Genomic_DNA"/>
</dbReference>
<evidence type="ECO:0000256" key="4">
    <source>
        <dbReference type="ARBA" id="ARBA00011273"/>
    </source>
</evidence>
<protein>
    <recommendedName>
        <fullName evidence="8">Succinate dehydrogenase assembly factor 3</fullName>
        <shortName evidence="8">SDH assembly factor 3</shortName>
        <shortName evidence="8">SDHAF3</shortName>
    </recommendedName>
</protein>
<dbReference type="InterPro" id="IPR008381">
    <property type="entry name" value="SDHAF3/Sdh7"/>
</dbReference>
<keyword evidence="6 8" id="KW-0496">Mitochondrion</keyword>
<dbReference type="OrthoDB" id="278329at2759"/>
<dbReference type="Proteomes" id="UP000322873">
    <property type="component" value="Unassembled WGS sequence"/>
</dbReference>
<dbReference type="AlphaFoldDB" id="A0A5M9JP96"/>
<keyword evidence="7 8" id="KW-0143">Chaperone</keyword>
<comment type="similarity">
    <text evidence="3 8">Belongs to the complex I LYR family. SDHAF3 subfamily.</text>
</comment>
<evidence type="ECO:0000256" key="6">
    <source>
        <dbReference type="ARBA" id="ARBA00023128"/>
    </source>
</evidence>